<feature type="compositionally biased region" description="Basic and acidic residues" evidence="1">
    <location>
        <begin position="95"/>
        <end position="106"/>
    </location>
</feature>
<keyword evidence="3" id="KW-1185">Reference proteome</keyword>
<feature type="region of interest" description="Disordered" evidence="1">
    <location>
        <begin position="1"/>
        <end position="106"/>
    </location>
</feature>
<feature type="compositionally biased region" description="Basic and acidic residues" evidence="1">
    <location>
        <begin position="69"/>
        <end position="79"/>
    </location>
</feature>
<sequence length="106" mass="11879">MASHLYNLRDTEKTHHYDLRESTVSATKTQMLHSDPQQQHATNTTTGAAHARGQGHEHRQKQSHHTQKSHTDKQRDHPAAVKLATGTEANLEHAVNPEHDPSHPGH</sequence>
<dbReference type="AlphaFoldDB" id="A0AAD4DC81"/>
<dbReference type="EMBL" id="JAAAIL010000672">
    <property type="protein sequence ID" value="KAG0273952.1"/>
    <property type="molecule type" value="Genomic_DNA"/>
</dbReference>
<dbReference type="Proteomes" id="UP001194580">
    <property type="component" value="Unassembled WGS sequence"/>
</dbReference>
<gene>
    <name evidence="2" type="ORF">BGZ95_010252</name>
</gene>
<reference evidence="2" key="1">
    <citation type="journal article" date="2020" name="Fungal Divers.">
        <title>Resolving the Mortierellaceae phylogeny through synthesis of multi-gene phylogenetics and phylogenomics.</title>
        <authorList>
            <person name="Vandepol N."/>
            <person name="Liber J."/>
            <person name="Desiro A."/>
            <person name="Na H."/>
            <person name="Kennedy M."/>
            <person name="Barry K."/>
            <person name="Grigoriev I.V."/>
            <person name="Miller A.N."/>
            <person name="O'Donnell K."/>
            <person name="Stajich J.E."/>
            <person name="Bonito G."/>
        </authorList>
    </citation>
    <scope>NUCLEOTIDE SEQUENCE</scope>
    <source>
        <strain evidence="2">NRRL 28262</strain>
    </source>
</reference>
<feature type="compositionally biased region" description="Polar residues" evidence="1">
    <location>
        <begin position="22"/>
        <end position="36"/>
    </location>
</feature>
<feature type="compositionally biased region" description="Basic residues" evidence="1">
    <location>
        <begin position="58"/>
        <end position="68"/>
    </location>
</feature>
<protein>
    <submittedName>
        <fullName evidence="2">Uncharacterized protein</fullName>
    </submittedName>
</protein>
<evidence type="ECO:0000313" key="2">
    <source>
        <dbReference type="EMBL" id="KAG0273952.1"/>
    </source>
</evidence>
<name>A0AAD4DC81_9FUNG</name>
<organism evidence="2 3">
    <name type="scientific">Linnemannia exigua</name>
    <dbReference type="NCBI Taxonomy" id="604196"/>
    <lineage>
        <taxon>Eukaryota</taxon>
        <taxon>Fungi</taxon>
        <taxon>Fungi incertae sedis</taxon>
        <taxon>Mucoromycota</taxon>
        <taxon>Mortierellomycotina</taxon>
        <taxon>Mortierellomycetes</taxon>
        <taxon>Mortierellales</taxon>
        <taxon>Mortierellaceae</taxon>
        <taxon>Linnemannia</taxon>
    </lineage>
</organism>
<evidence type="ECO:0000256" key="1">
    <source>
        <dbReference type="SAM" id="MobiDB-lite"/>
    </source>
</evidence>
<comment type="caution">
    <text evidence="2">The sequence shown here is derived from an EMBL/GenBank/DDBJ whole genome shotgun (WGS) entry which is preliminary data.</text>
</comment>
<feature type="compositionally biased region" description="Low complexity" evidence="1">
    <location>
        <begin position="37"/>
        <end position="51"/>
    </location>
</feature>
<proteinExistence type="predicted"/>
<feature type="compositionally biased region" description="Basic and acidic residues" evidence="1">
    <location>
        <begin position="7"/>
        <end position="21"/>
    </location>
</feature>
<accession>A0AAD4DC81</accession>
<evidence type="ECO:0000313" key="3">
    <source>
        <dbReference type="Proteomes" id="UP001194580"/>
    </source>
</evidence>